<dbReference type="EMBL" id="FXAZ01000001">
    <property type="protein sequence ID" value="SMG12934.1"/>
    <property type="molecule type" value="Genomic_DNA"/>
</dbReference>
<keyword evidence="2" id="KW-1185">Reference proteome</keyword>
<dbReference type="Pfam" id="PF07561">
    <property type="entry name" value="DUF1540"/>
    <property type="match status" value="1"/>
</dbReference>
<dbReference type="OrthoDB" id="1681234at2"/>
<proteinExistence type="predicted"/>
<protein>
    <submittedName>
        <fullName evidence="1">Uncharacterized protein</fullName>
    </submittedName>
</protein>
<accession>A0A1X7IF56</accession>
<dbReference type="AlphaFoldDB" id="A0A1X7IF56"/>
<evidence type="ECO:0000313" key="1">
    <source>
        <dbReference type="EMBL" id="SMG12934.1"/>
    </source>
</evidence>
<organism evidence="1 2">
    <name type="scientific">Paenibacillus aquistagni</name>
    <dbReference type="NCBI Taxonomy" id="1852522"/>
    <lineage>
        <taxon>Bacteria</taxon>
        <taxon>Bacillati</taxon>
        <taxon>Bacillota</taxon>
        <taxon>Bacilli</taxon>
        <taxon>Bacillales</taxon>
        <taxon>Paenibacillaceae</taxon>
        <taxon>Paenibacillus</taxon>
    </lineage>
</organism>
<evidence type="ECO:0000313" key="2">
    <source>
        <dbReference type="Proteomes" id="UP000193834"/>
    </source>
</evidence>
<sequence length="74" mass="8034">MTQETFVKCSVSNCHFWGQGNKCQAASIAIDIDAHATKLMEEYADELNGLHQDCASTSSVTCCKTFKPKDANGC</sequence>
<gene>
    <name evidence="1" type="ORF">SAMN06295960_0361</name>
</gene>
<name>A0A1X7IF56_9BACL</name>
<dbReference type="STRING" id="1852522.SAMN06295960_0361"/>
<dbReference type="RefSeq" id="WP_085492637.1">
    <property type="nucleotide sequence ID" value="NZ_FXAZ01000001.1"/>
</dbReference>
<dbReference type="InterPro" id="IPR011437">
    <property type="entry name" value="DUF1540"/>
</dbReference>
<dbReference type="Proteomes" id="UP000193834">
    <property type="component" value="Unassembled WGS sequence"/>
</dbReference>
<reference evidence="1 2" key="1">
    <citation type="submission" date="2017-04" db="EMBL/GenBank/DDBJ databases">
        <authorList>
            <person name="Afonso C.L."/>
            <person name="Miller P.J."/>
            <person name="Scott M.A."/>
            <person name="Spackman E."/>
            <person name="Goraichik I."/>
            <person name="Dimitrov K.M."/>
            <person name="Suarez D.L."/>
            <person name="Swayne D.E."/>
        </authorList>
    </citation>
    <scope>NUCLEOTIDE SEQUENCE [LARGE SCALE GENOMIC DNA]</scope>
    <source>
        <strain evidence="1 2">11</strain>
    </source>
</reference>